<comment type="subcellular location">
    <subcellularLocation>
        <location evidence="1">Cell membrane</location>
        <topology evidence="1">Multi-pass membrane protein</topology>
    </subcellularLocation>
</comment>
<evidence type="ECO:0000313" key="7">
    <source>
        <dbReference type="EMBL" id="GGP89824.1"/>
    </source>
</evidence>
<dbReference type="PANTHER" id="PTHR23513:SF18">
    <property type="entry name" value="INTEGRAL MEMBRANE PROTEIN"/>
    <property type="match status" value="1"/>
</dbReference>
<evidence type="ECO:0000256" key="1">
    <source>
        <dbReference type="ARBA" id="ARBA00004651"/>
    </source>
</evidence>
<keyword evidence="3 6" id="KW-0812">Transmembrane</keyword>
<dbReference type="InterPro" id="IPR036259">
    <property type="entry name" value="MFS_trans_sf"/>
</dbReference>
<feature type="transmembrane region" description="Helical" evidence="6">
    <location>
        <begin position="85"/>
        <end position="104"/>
    </location>
</feature>
<dbReference type="GO" id="GO:0022857">
    <property type="term" value="F:transmembrane transporter activity"/>
    <property type="evidence" value="ECO:0007669"/>
    <property type="project" value="InterPro"/>
</dbReference>
<evidence type="ECO:0000256" key="2">
    <source>
        <dbReference type="ARBA" id="ARBA00022475"/>
    </source>
</evidence>
<keyword evidence="5 6" id="KW-0472">Membrane</keyword>
<dbReference type="Gene3D" id="1.20.1250.20">
    <property type="entry name" value="MFS general substrate transporter like domains"/>
    <property type="match status" value="1"/>
</dbReference>
<dbReference type="GO" id="GO:0005886">
    <property type="term" value="C:plasma membrane"/>
    <property type="evidence" value="ECO:0007669"/>
    <property type="project" value="UniProtKB-SubCell"/>
</dbReference>
<evidence type="ECO:0000256" key="5">
    <source>
        <dbReference type="ARBA" id="ARBA00023136"/>
    </source>
</evidence>
<feature type="transmembrane region" description="Helical" evidence="6">
    <location>
        <begin position="231"/>
        <end position="249"/>
    </location>
</feature>
<dbReference type="RefSeq" id="WP_189529521.1">
    <property type="nucleotide sequence ID" value="NZ_BMSV01000001.1"/>
</dbReference>
<dbReference type="AlphaFoldDB" id="A0A918AVF0"/>
<keyword evidence="8" id="KW-1185">Reference proteome</keyword>
<dbReference type="EMBL" id="BMSV01000001">
    <property type="protein sequence ID" value="GGP89824.1"/>
    <property type="molecule type" value="Genomic_DNA"/>
</dbReference>
<keyword evidence="2" id="KW-1003">Cell membrane</keyword>
<evidence type="ECO:0000256" key="4">
    <source>
        <dbReference type="ARBA" id="ARBA00022989"/>
    </source>
</evidence>
<accession>A0A918AVF0</accession>
<evidence type="ECO:0000256" key="6">
    <source>
        <dbReference type="SAM" id="Phobius"/>
    </source>
</evidence>
<name>A0A918AVF0_9ACTN</name>
<keyword evidence="4 6" id="KW-1133">Transmembrane helix</keyword>
<feature type="transmembrane region" description="Helical" evidence="6">
    <location>
        <begin position="110"/>
        <end position="132"/>
    </location>
</feature>
<comment type="caution">
    <text evidence="7">The sequence shown here is derived from an EMBL/GenBank/DDBJ whole genome shotgun (WGS) entry which is preliminary data.</text>
</comment>
<reference evidence="7" key="2">
    <citation type="submission" date="2020-09" db="EMBL/GenBank/DDBJ databases">
        <authorList>
            <person name="Sun Q."/>
            <person name="Ohkuma M."/>
        </authorList>
    </citation>
    <scope>NUCLEOTIDE SEQUENCE</scope>
    <source>
        <strain evidence="7">JCM 4335</strain>
    </source>
</reference>
<feature type="transmembrane region" description="Helical" evidence="6">
    <location>
        <begin position="269"/>
        <end position="288"/>
    </location>
</feature>
<evidence type="ECO:0000256" key="3">
    <source>
        <dbReference type="ARBA" id="ARBA00022692"/>
    </source>
</evidence>
<protein>
    <submittedName>
        <fullName evidence="7">MFS transporter</fullName>
    </submittedName>
</protein>
<dbReference type="PANTHER" id="PTHR23513">
    <property type="entry name" value="INTEGRAL MEMBRANE EFFLUX PROTEIN-RELATED"/>
    <property type="match status" value="1"/>
</dbReference>
<dbReference type="InterPro" id="IPR011701">
    <property type="entry name" value="MFS"/>
</dbReference>
<gene>
    <name evidence="7" type="ORF">GCM10010249_04670</name>
</gene>
<dbReference type="Proteomes" id="UP000654123">
    <property type="component" value="Unassembled WGS sequence"/>
</dbReference>
<dbReference type="SUPFAM" id="SSF103473">
    <property type="entry name" value="MFS general substrate transporter"/>
    <property type="match status" value="1"/>
</dbReference>
<feature type="transmembrane region" description="Helical" evidence="6">
    <location>
        <begin position="322"/>
        <end position="342"/>
    </location>
</feature>
<proteinExistence type="predicted"/>
<organism evidence="7 8">
    <name type="scientific">Streptomyces roseolilacinus</name>
    <dbReference type="NCBI Taxonomy" id="66904"/>
    <lineage>
        <taxon>Bacteria</taxon>
        <taxon>Bacillati</taxon>
        <taxon>Actinomycetota</taxon>
        <taxon>Actinomycetes</taxon>
        <taxon>Kitasatosporales</taxon>
        <taxon>Streptomycetaceae</taxon>
        <taxon>Streptomyces</taxon>
    </lineage>
</organism>
<feature type="transmembrane region" description="Helical" evidence="6">
    <location>
        <begin position="389"/>
        <end position="407"/>
    </location>
</feature>
<dbReference type="Pfam" id="PF07690">
    <property type="entry name" value="MFS_1"/>
    <property type="match status" value="1"/>
</dbReference>
<evidence type="ECO:0000313" key="8">
    <source>
        <dbReference type="Proteomes" id="UP000654123"/>
    </source>
</evidence>
<feature type="transmembrane region" description="Helical" evidence="6">
    <location>
        <begin position="363"/>
        <end position="383"/>
    </location>
</feature>
<reference evidence="7" key="1">
    <citation type="journal article" date="2014" name="Int. J. Syst. Evol. Microbiol.">
        <title>Complete genome sequence of Corynebacterium casei LMG S-19264T (=DSM 44701T), isolated from a smear-ripened cheese.</title>
        <authorList>
            <consortium name="US DOE Joint Genome Institute (JGI-PGF)"/>
            <person name="Walter F."/>
            <person name="Albersmeier A."/>
            <person name="Kalinowski J."/>
            <person name="Ruckert C."/>
        </authorList>
    </citation>
    <scope>NUCLEOTIDE SEQUENCE</scope>
    <source>
        <strain evidence="7">JCM 4335</strain>
    </source>
</reference>
<sequence length="421" mass="43258">MTTEPLPKSRPPSAAPAGRFARLWAAYTVNVAGDEFYVLAVPLIVYQVGGTASAMSLVYACALLPQVFTGVWGGVLADRQDRVRLLRLCHLCSALALLLAYAVFSATHVSVGGLAVIAVLLGLMAPVAAASFDSALPHFVPHHALPRANAATEASRTACVVLGPAAAGFAVSRLAPEQAVLINSVSFVVAYLLLHRITSPARPVEPARGGLASQWRDLATGMRYLVTGDTAVRVGVLTSTVVNFVFGAYEPMVVYRMQHDLGLGADTVGLVFAASGVTSVAIALLLSWRAPSRGYLVVMGLSVALQGAAVAGLGVLTSLGAVVIAQIAFATGTVLYTVYWRAMRQTVVPGELLGRVAGTCRSIAYGGAFLGSAVSAVVLGRFLGVDTALLFAGLASTALGAIVAVCGRTGTAPGQSGRDAP</sequence>
<feature type="transmembrane region" description="Helical" evidence="6">
    <location>
        <begin position="295"/>
        <end position="316"/>
    </location>
</feature>
<dbReference type="CDD" id="cd06173">
    <property type="entry name" value="MFS_MefA_like"/>
    <property type="match status" value="1"/>
</dbReference>